<dbReference type="Proteomes" id="UP001500359">
    <property type="component" value="Unassembled WGS sequence"/>
</dbReference>
<evidence type="ECO:0000313" key="2">
    <source>
        <dbReference type="Proteomes" id="UP001500359"/>
    </source>
</evidence>
<organism evidence="1 2">
    <name type="scientific">Aliiglaciecola litoralis</name>
    <dbReference type="NCBI Taxonomy" id="582857"/>
    <lineage>
        <taxon>Bacteria</taxon>
        <taxon>Pseudomonadati</taxon>
        <taxon>Pseudomonadota</taxon>
        <taxon>Gammaproteobacteria</taxon>
        <taxon>Alteromonadales</taxon>
        <taxon>Alteromonadaceae</taxon>
        <taxon>Aliiglaciecola</taxon>
    </lineage>
</organism>
<gene>
    <name evidence="1" type="ORF">GCM10009114_16230</name>
</gene>
<dbReference type="EMBL" id="BAAAFD010000003">
    <property type="protein sequence ID" value="GAA0855963.1"/>
    <property type="molecule type" value="Genomic_DNA"/>
</dbReference>
<comment type="caution">
    <text evidence="1">The sequence shown here is derived from an EMBL/GenBank/DDBJ whole genome shotgun (WGS) entry which is preliminary data.</text>
</comment>
<name>A0ABP3WV99_9ALTE</name>
<reference evidence="2" key="1">
    <citation type="journal article" date="2019" name="Int. J. Syst. Evol. Microbiol.">
        <title>The Global Catalogue of Microorganisms (GCM) 10K type strain sequencing project: providing services to taxonomists for standard genome sequencing and annotation.</title>
        <authorList>
            <consortium name="The Broad Institute Genomics Platform"/>
            <consortium name="The Broad Institute Genome Sequencing Center for Infectious Disease"/>
            <person name="Wu L."/>
            <person name="Ma J."/>
        </authorList>
    </citation>
    <scope>NUCLEOTIDE SEQUENCE [LARGE SCALE GENOMIC DNA]</scope>
    <source>
        <strain evidence="2">JCM 15896</strain>
    </source>
</reference>
<keyword evidence="2" id="KW-1185">Reference proteome</keyword>
<proteinExistence type="predicted"/>
<protein>
    <submittedName>
        <fullName evidence="1">Uncharacterized protein</fullName>
    </submittedName>
</protein>
<evidence type="ECO:0000313" key="1">
    <source>
        <dbReference type="EMBL" id="GAA0855963.1"/>
    </source>
</evidence>
<dbReference type="RefSeq" id="WP_343858530.1">
    <property type="nucleotide sequence ID" value="NZ_BAAAFD010000003.1"/>
</dbReference>
<sequence length="176" mass="19228">MSLTAYKRHFGEHTLLGPKGVLKLCRVQHPLRDAPLDEIALGQFDNVLSQCRKKTSTLGGIIGGTVANKALVLANLATQSSCPVVIVTKDFFAHCEAGDLSRLFAQLAHYSAILFFDQCDDLLDDTISNHNDNLDKQAVLKLIALRQGVTLFSLSDESVASIMKLRSPYFIQLAVA</sequence>
<accession>A0ABP3WV99</accession>